<comment type="caution">
    <text evidence="1">The sequence shown here is derived from an EMBL/GenBank/DDBJ whole genome shotgun (WGS) entry which is preliminary data.</text>
</comment>
<evidence type="ECO:0000313" key="2">
    <source>
        <dbReference type="Proteomes" id="UP000735302"/>
    </source>
</evidence>
<dbReference type="AlphaFoldDB" id="A0AAV4C725"/>
<protein>
    <submittedName>
        <fullName evidence="1">Uncharacterized protein</fullName>
    </submittedName>
</protein>
<evidence type="ECO:0000313" key="1">
    <source>
        <dbReference type="EMBL" id="GFO28506.1"/>
    </source>
</evidence>
<name>A0AAV4C725_9GAST</name>
<gene>
    <name evidence="1" type="ORF">PoB_005501100</name>
</gene>
<organism evidence="1 2">
    <name type="scientific">Plakobranchus ocellatus</name>
    <dbReference type="NCBI Taxonomy" id="259542"/>
    <lineage>
        <taxon>Eukaryota</taxon>
        <taxon>Metazoa</taxon>
        <taxon>Spiralia</taxon>
        <taxon>Lophotrochozoa</taxon>
        <taxon>Mollusca</taxon>
        <taxon>Gastropoda</taxon>
        <taxon>Heterobranchia</taxon>
        <taxon>Euthyneura</taxon>
        <taxon>Panpulmonata</taxon>
        <taxon>Sacoglossa</taxon>
        <taxon>Placobranchoidea</taxon>
        <taxon>Plakobranchidae</taxon>
        <taxon>Plakobranchus</taxon>
    </lineage>
</organism>
<sequence length="87" mass="9774">MLVSDVPLEARPHVISGFKALRQARAWRRWRAGLEPTTQTSLQGRFVTVVPPSPLFFKESSSVWSSLSSCSVDSELRPTLHSWINHG</sequence>
<accession>A0AAV4C725</accession>
<keyword evidence="2" id="KW-1185">Reference proteome</keyword>
<dbReference type="EMBL" id="BLXT01006043">
    <property type="protein sequence ID" value="GFO28506.1"/>
    <property type="molecule type" value="Genomic_DNA"/>
</dbReference>
<proteinExistence type="predicted"/>
<dbReference type="Proteomes" id="UP000735302">
    <property type="component" value="Unassembled WGS sequence"/>
</dbReference>
<reference evidence="1 2" key="1">
    <citation type="journal article" date="2021" name="Elife">
        <title>Chloroplast acquisition without the gene transfer in kleptoplastic sea slugs, Plakobranchus ocellatus.</title>
        <authorList>
            <person name="Maeda T."/>
            <person name="Takahashi S."/>
            <person name="Yoshida T."/>
            <person name="Shimamura S."/>
            <person name="Takaki Y."/>
            <person name="Nagai Y."/>
            <person name="Toyoda A."/>
            <person name="Suzuki Y."/>
            <person name="Arimoto A."/>
            <person name="Ishii H."/>
            <person name="Satoh N."/>
            <person name="Nishiyama T."/>
            <person name="Hasebe M."/>
            <person name="Maruyama T."/>
            <person name="Minagawa J."/>
            <person name="Obokata J."/>
            <person name="Shigenobu S."/>
        </authorList>
    </citation>
    <scope>NUCLEOTIDE SEQUENCE [LARGE SCALE GENOMIC DNA]</scope>
</reference>